<evidence type="ECO:0000313" key="2">
    <source>
        <dbReference type="Proteomes" id="UP001187192"/>
    </source>
</evidence>
<dbReference type="AlphaFoldDB" id="A0AA88CZX3"/>
<gene>
    <name evidence="1" type="ORF">TIFTF001_043591</name>
</gene>
<organism evidence="1 2">
    <name type="scientific">Ficus carica</name>
    <name type="common">Common fig</name>
    <dbReference type="NCBI Taxonomy" id="3494"/>
    <lineage>
        <taxon>Eukaryota</taxon>
        <taxon>Viridiplantae</taxon>
        <taxon>Streptophyta</taxon>
        <taxon>Embryophyta</taxon>
        <taxon>Tracheophyta</taxon>
        <taxon>Spermatophyta</taxon>
        <taxon>Magnoliopsida</taxon>
        <taxon>eudicotyledons</taxon>
        <taxon>Gunneridae</taxon>
        <taxon>Pentapetalae</taxon>
        <taxon>rosids</taxon>
        <taxon>fabids</taxon>
        <taxon>Rosales</taxon>
        <taxon>Moraceae</taxon>
        <taxon>Ficeae</taxon>
        <taxon>Ficus</taxon>
    </lineage>
</organism>
<evidence type="ECO:0000313" key="1">
    <source>
        <dbReference type="EMBL" id="GMN22899.1"/>
    </source>
</evidence>
<dbReference type="EMBL" id="BTGU01002873">
    <property type="protein sequence ID" value="GMN22899.1"/>
    <property type="molecule type" value="Genomic_DNA"/>
</dbReference>
<comment type="caution">
    <text evidence="1">The sequence shown here is derived from an EMBL/GenBank/DDBJ whole genome shotgun (WGS) entry which is preliminary data.</text>
</comment>
<keyword evidence="2" id="KW-1185">Reference proteome</keyword>
<protein>
    <submittedName>
        <fullName evidence="1">Uncharacterized protein</fullName>
    </submittedName>
</protein>
<reference evidence="1" key="1">
    <citation type="submission" date="2023-07" db="EMBL/GenBank/DDBJ databases">
        <title>draft genome sequence of fig (Ficus carica).</title>
        <authorList>
            <person name="Takahashi T."/>
            <person name="Nishimura K."/>
        </authorList>
    </citation>
    <scope>NUCLEOTIDE SEQUENCE</scope>
</reference>
<sequence>MASKSPVLYRPALGRVGLWFELEMVWPPQPLHSRAPGKQPSAMVDTRWKGMAGQTVKCGKSSCYAAGRYRVGIRAVPCDTISQSACHRHHHFVAFYGSRPLLYDGTGRSVAVSAWLYDMEMIFYTCHIEDRSQVSLASRCLIADARLWWMTYGEQQMPSRTWAHFRAVVLAQYGPIPMGGPDDDGQYRDPEIYRDMHYRRYQSFVADWYAYPQESTGHYCCRFQEVILPYIPQDMPHPQLQALVILRNGVPPRIRRFVMEPTIERTVENMMDDILQAEVTAHMVQADAFMNEHQVPVDDVGIGGPQHEVGPMFPEDPIPAMPVQEIPAQEAEDQMDAEGPADDLIAPVDPPEDPPVIIIPSDDEDEEDDMEPEVEQGDWVEDIDNAEGDLEEILFHDGDWDVDSDAESDISMITLEVIV</sequence>
<proteinExistence type="predicted"/>
<accession>A0AA88CZX3</accession>
<name>A0AA88CZX3_FICCA</name>
<dbReference type="Proteomes" id="UP001187192">
    <property type="component" value="Unassembled WGS sequence"/>
</dbReference>